<dbReference type="Gene3D" id="1.10.260.40">
    <property type="entry name" value="lambda repressor-like DNA-binding domains"/>
    <property type="match status" value="1"/>
</dbReference>
<dbReference type="KEGG" id="tcy:Thicy_0537"/>
<gene>
    <name evidence="2" type="ordered locus">Thicy_0537</name>
</gene>
<dbReference type="eggNOG" id="COG5499">
    <property type="taxonomic scope" value="Bacteria"/>
</dbReference>
<dbReference type="PANTHER" id="PTHR40455">
    <property type="entry name" value="ANTITOXIN HIGA"/>
    <property type="match status" value="1"/>
</dbReference>
<proteinExistence type="predicted"/>
<dbReference type="OrthoDB" id="5771335at2"/>
<dbReference type="PROSITE" id="PS50943">
    <property type="entry name" value="HTH_CROC1"/>
    <property type="match status" value="1"/>
</dbReference>
<evidence type="ECO:0000259" key="1">
    <source>
        <dbReference type="PROSITE" id="PS50943"/>
    </source>
</evidence>
<name>F6DBS4_THICA</name>
<organism evidence="2 3">
    <name type="scientific">Thiomicrospira cyclica (strain DSM 14477 / JCM 11371 / ALM1)</name>
    <name type="common">Thioalkalimicrobium cyclicum</name>
    <dbReference type="NCBI Taxonomy" id="717773"/>
    <lineage>
        <taxon>Bacteria</taxon>
        <taxon>Pseudomonadati</taxon>
        <taxon>Pseudomonadota</taxon>
        <taxon>Gammaproteobacteria</taxon>
        <taxon>Thiotrichales</taxon>
        <taxon>Piscirickettsiaceae</taxon>
        <taxon>Thiomicrospira</taxon>
    </lineage>
</organism>
<dbReference type="RefSeq" id="WP_013835091.1">
    <property type="nucleotide sequence ID" value="NC_015581.1"/>
</dbReference>
<dbReference type="AlphaFoldDB" id="F6DBS4"/>
<sequence length="134" mass="14856">MSELAQIIPAWQAFSTATKVIPIRDEAHYHYMVDTLEELLAQTGADENHPLMDLVDIVGDLIADYEASQKALPEATGIEALKFLMQQHEVKQNQLPEVGSQGVVSEVLNGKRSLNVRQIRALAERFGVSPVTFI</sequence>
<reference evidence="2 3" key="1">
    <citation type="submission" date="2011-05" db="EMBL/GenBank/DDBJ databases">
        <title>Complete sequence of Thioalkalimicrobium cyclicum ALM1.</title>
        <authorList>
            <consortium name="US DOE Joint Genome Institute"/>
            <person name="Lucas S."/>
            <person name="Han J."/>
            <person name="Lapidus A."/>
            <person name="Cheng J.-F."/>
            <person name="Goodwin L."/>
            <person name="Pitluck S."/>
            <person name="Peters L."/>
            <person name="Mikhailova N."/>
            <person name="Davenport K."/>
            <person name="Han C."/>
            <person name="Tapia R."/>
            <person name="Land M."/>
            <person name="Hauser L."/>
            <person name="Kyrpides N."/>
            <person name="Ivanova N."/>
            <person name="Pagani I."/>
            <person name="Kappler U."/>
            <person name="Woyke T."/>
        </authorList>
    </citation>
    <scope>NUCLEOTIDE SEQUENCE [LARGE SCALE GENOMIC DNA]</scope>
    <source>
        <strain evidence="3">DSM 14477 / JCM 11371 / ALM1</strain>
    </source>
</reference>
<protein>
    <submittedName>
        <fullName evidence="2">Transcriptional regulator, XRE family</fullName>
    </submittedName>
</protein>
<dbReference type="HOGENOM" id="CLU_125852_3_1_6"/>
<dbReference type="SMART" id="SM00530">
    <property type="entry name" value="HTH_XRE"/>
    <property type="match status" value="1"/>
</dbReference>
<dbReference type="InterPro" id="IPR001387">
    <property type="entry name" value="Cro/C1-type_HTH"/>
</dbReference>
<dbReference type="InterPro" id="IPR010982">
    <property type="entry name" value="Lambda_DNA-bd_dom_sf"/>
</dbReference>
<dbReference type="PANTHER" id="PTHR40455:SF1">
    <property type="entry name" value="ANTITOXIN HIGA"/>
    <property type="match status" value="1"/>
</dbReference>
<feature type="domain" description="HTH cro/C1-type" evidence="1">
    <location>
        <begin position="100"/>
        <end position="133"/>
    </location>
</feature>
<evidence type="ECO:0000313" key="2">
    <source>
        <dbReference type="EMBL" id="AEG31310.1"/>
    </source>
</evidence>
<accession>F6DBS4</accession>
<dbReference type="InterPro" id="IPR039060">
    <property type="entry name" value="Antitox_HigA"/>
</dbReference>
<dbReference type="SUPFAM" id="SSF47413">
    <property type="entry name" value="lambda repressor-like DNA-binding domains"/>
    <property type="match status" value="1"/>
</dbReference>
<dbReference type="GO" id="GO:0001046">
    <property type="term" value="F:core promoter sequence-specific DNA binding"/>
    <property type="evidence" value="ECO:0007669"/>
    <property type="project" value="TreeGrafter"/>
</dbReference>
<evidence type="ECO:0000313" key="3">
    <source>
        <dbReference type="Proteomes" id="UP000009232"/>
    </source>
</evidence>
<dbReference type="STRING" id="717773.Thicy_0537"/>
<dbReference type="CDD" id="cd00093">
    <property type="entry name" value="HTH_XRE"/>
    <property type="match status" value="1"/>
</dbReference>
<keyword evidence="3" id="KW-1185">Reference proteome</keyword>
<dbReference type="GO" id="GO:0006355">
    <property type="term" value="P:regulation of DNA-templated transcription"/>
    <property type="evidence" value="ECO:0007669"/>
    <property type="project" value="InterPro"/>
</dbReference>
<dbReference type="Proteomes" id="UP000009232">
    <property type="component" value="Chromosome"/>
</dbReference>
<dbReference type="EMBL" id="CP002776">
    <property type="protein sequence ID" value="AEG31310.1"/>
    <property type="molecule type" value="Genomic_DNA"/>
</dbReference>